<dbReference type="PROSITE" id="PS50075">
    <property type="entry name" value="CARRIER"/>
    <property type="match status" value="1"/>
</dbReference>
<dbReference type="PANTHER" id="PTHR45527:SF16">
    <property type="entry name" value="NONRIBOSOMAL PEPTIDE SYNTHASE ATNA-RELATED"/>
    <property type="match status" value="1"/>
</dbReference>
<dbReference type="CDD" id="cd05918">
    <property type="entry name" value="A_NRPS_SidN3_like"/>
    <property type="match status" value="1"/>
</dbReference>
<dbReference type="InterPro" id="IPR009081">
    <property type="entry name" value="PP-bd_ACP"/>
</dbReference>
<evidence type="ECO:0000256" key="3">
    <source>
        <dbReference type="ARBA" id="ARBA00022598"/>
    </source>
</evidence>
<reference evidence="5 6" key="1">
    <citation type="journal article" date="2012" name="PLoS Pathog.">
        <title>Diverse lifestyles and strategies of plant pathogenesis encoded in the genomes of eighteen Dothideomycetes fungi.</title>
        <authorList>
            <person name="Ohm R.A."/>
            <person name="Feau N."/>
            <person name="Henrissat B."/>
            <person name="Schoch C.L."/>
            <person name="Horwitz B.A."/>
            <person name="Barry K.W."/>
            <person name="Condon B.J."/>
            <person name="Copeland A.C."/>
            <person name="Dhillon B."/>
            <person name="Glaser F."/>
            <person name="Hesse C.N."/>
            <person name="Kosti I."/>
            <person name="LaButti K."/>
            <person name="Lindquist E.A."/>
            <person name="Lucas S."/>
            <person name="Salamov A.A."/>
            <person name="Bradshaw R.E."/>
            <person name="Ciuffetti L."/>
            <person name="Hamelin R.C."/>
            <person name="Kema G.H.J."/>
            <person name="Lawrence C."/>
            <person name="Scott J.A."/>
            <person name="Spatafora J.W."/>
            <person name="Turgeon B.G."/>
            <person name="de Wit P.J.G.M."/>
            <person name="Zhong S."/>
            <person name="Goodwin S.B."/>
            <person name="Grigoriev I.V."/>
        </authorList>
    </citation>
    <scope>NUCLEOTIDE SEQUENCE [LARGE SCALE GENOMIC DNA]</scope>
    <source>
        <strain evidence="6">28A</strain>
    </source>
</reference>
<proteinExistence type="predicted"/>
<dbReference type="Gene3D" id="3.30.559.30">
    <property type="entry name" value="Nonribosomal peptide synthetase, condensation domain"/>
    <property type="match status" value="1"/>
</dbReference>
<dbReference type="Pfam" id="PF00550">
    <property type="entry name" value="PP-binding"/>
    <property type="match status" value="1"/>
</dbReference>
<dbReference type="Gene3D" id="3.30.300.30">
    <property type="match status" value="1"/>
</dbReference>
<dbReference type="eggNOG" id="KOG1178">
    <property type="taxonomic scope" value="Eukaryota"/>
</dbReference>
<dbReference type="PANTHER" id="PTHR45527">
    <property type="entry name" value="NONRIBOSOMAL PEPTIDE SYNTHETASE"/>
    <property type="match status" value="1"/>
</dbReference>
<dbReference type="InterPro" id="IPR023213">
    <property type="entry name" value="CAT-like_dom_sf"/>
</dbReference>
<evidence type="ECO:0000313" key="6">
    <source>
        <dbReference type="Proteomes" id="UP000016935"/>
    </source>
</evidence>
<dbReference type="Gene3D" id="3.30.559.10">
    <property type="entry name" value="Chloramphenicol acetyltransferase-like domain"/>
    <property type="match status" value="1"/>
</dbReference>
<dbReference type="OrthoDB" id="416786at2759"/>
<dbReference type="InterPro" id="IPR001242">
    <property type="entry name" value="Condensation_dom"/>
</dbReference>
<keyword evidence="3" id="KW-0436">Ligase</keyword>
<dbReference type="SUPFAM" id="SSF56801">
    <property type="entry name" value="Acetyl-CoA synthetase-like"/>
    <property type="match status" value="1"/>
</dbReference>
<dbReference type="InterPro" id="IPR020845">
    <property type="entry name" value="AMP-binding_CS"/>
</dbReference>
<keyword evidence="6" id="KW-1185">Reference proteome</keyword>
<dbReference type="SUPFAM" id="SSF47336">
    <property type="entry name" value="ACP-like"/>
    <property type="match status" value="2"/>
</dbReference>
<dbReference type="Pfam" id="PF00668">
    <property type="entry name" value="Condensation"/>
    <property type="match status" value="1"/>
</dbReference>
<dbReference type="InterPro" id="IPR000873">
    <property type="entry name" value="AMP-dep_synth/lig_dom"/>
</dbReference>
<dbReference type="GO" id="GO:0005737">
    <property type="term" value="C:cytoplasm"/>
    <property type="evidence" value="ECO:0007669"/>
    <property type="project" value="TreeGrafter"/>
</dbReference>
<dbReference type="PROSITE" id="PS00455">
    <property type="entry name" value="AMP_BINDING"/>
    <property type="match status" value="1"/>
</dbReference>
<feature type="domain" description="Carrier" evidence="4">
    <location>
        <begin position="548"/>
        <end position="624"/>
    </location>
</feature>
<organism evidence="5 6">
    <name type="scientific">Exserohilum turcicum (strain 28A)</name>
    <name type="common">Northern leaf blight fungus</name>
    <name type="synonym">Setosphaeria turcica</name>
    <dbReference type="NCBI Taxonomy" id="671987"/>
    <lineage>
        <taxon>Eukaryota</taxon>
        <taxon>Fungi</taxon>
        <taxon>Dikarya</taxon>
        <taxon>Ascomycota</taxon>
        <taxon>Pezizomycotina</taxon>
        <taxon>Dothideomycetes</taxon>
        <taxon>Pleosporomycetidae</taxon>
        <taxon>Pleosporales</taxon>
        <taxon>Pleosporineae</taxon>
        <taxon>Pleosporaceae</taxon>
        <taxon>Exserohilum</taxon>
    </lineage>
</organism>
<dbReference type="SUPFAM" id="SSF52777">
    <property type="entry name" value="CoA-dependent acyltransferases"/>
    <property type="match status" value="2"/>
</dbReference>
<dbReference type="GO" id="GO:0031177">
    <property type="term" value="F:phosphopantetheine binding"/>
    <property type="evidence" value="ECO:0007669"/>
    <property type="project" value="TreeGrafter"/>
</dbReference>
<sequence length="1179" mass="130868">MGSIHEDKKIITVEEEDTIWSWNTDLPPTPDRTIAQVFSAQVVESPDALAVEAPDGTLTYAQLDNYSTRLALHLRTTLSNVMSDEVVPICFDKSIWLVVCMMAVSKAGMAYTTFDPNNPTERLHACLRIVNPRVILAEEKYKERFSDFPGNIVANLIDICSNPSDGEIIKTDLPVGLPSDLAYVCFTSGSTGLPKAVQHTQSSAVSNVVHGHGHQANSRILNFASQAFAASIVTTLKTLCNGGLIVLPPERERMGGIANFITKKGITRTVLTPTVMSMLKPEDVQCLEALLVGGEPVSKQLIDIWAPHLTLIEAIGMTEGVSIANIMDTSGKKTRARQYKTGCAWIVDPDDTNTLVPIGATGELLFEGPALFQGYRDDPEANSKAFVEELPLWAKKRGENRPKRLFRTGDLAKYVEDGVVQIVGRKDTRVKLYGQRFELGEVEKAMMDCLPSGASVAAEIVKPTSDNGPMLVAFIHGLSTNFSQEMKRLRERMTVSLPGYMVPRGFVELQDRPLNPSGKLDRKLLRQRAAEMPLVELIQHTGSSDKAAPVTSQEKTMQHLWATVLGLPSDYIGLEDDFFFLGGDSLHCIKLIAEARKENASLSIEDILEHRTLQAMSAAASFGVKEKSSTIDNGDRSSTLIAIATGIPEENIEHIALATDWQAWCIGQGLLNSHGWHDYMIFKFSKALHLDRLRKTCQQLVERHAILRTVFFVKAKKAFQVILKPEAYPFQFTVQQSGGEEIDELVKTTIQKDIKRDTKLGDPLVAFTLIEDPKNATQQLIFRISHAQYDAISLNKLWRSLEALYRMEPLEVVPFTEFCQEASLTHADSESFWKERLANSSMTEVRSHTRPSVDCPVDSVVKRKIPLVDLKAAGFTSATAVLASWSVVLSKLTARDSVVFGYLISGRHLPIPGISDVLGPCMNVLPMRADISPTAETSSLLNSVQSNYLKSLQHGHLGHYHIIENCTSWPRWTRFSTIVNHLSFEMAEPPFSGIGECAFSILEPEHDKSDLWLQTMARGQELEIELRYSAKAFPEDWVAMVTDYFVQVYEQLPHMLECRLAKNLPLLGTTLLQNDGIAHQHQVEEASAPSVEQSKALEELVLTCWESVLGTEFRSHAGFTYATPFYEIWGNNIGAAALASEYHKRGVQVSCEQVLEHPSVGETVAYLLLREKSTTMQDN</sequence>
<dbReference type="HOGENOM" id="CLU_000022_60_3_1"/>
<dbReference type="GO" id="GO:0043041">
    <property type="term" value="P:amino acid activation for nonribosomal peptide biosynthetic process"/>
    <property type="evidence" value="ECO:0007669"/>
    <property type="project" value="TreeGrafter"/>
</dbReference>
<evidence type="ECO:0000256" key="1">
    <source>
        <dbReference type="ARBA" id="ARBA00022450"/>
    </source>
</evidence>
<dbReference type="STRING" id="671987.R0K5Z8"/>
<reference evidence="5 6" key="2">
    <citation type="journal article" date="2013" name="PLoS Genet.">
        <title>Comparative genome structure, secondary metabolite, and effector coding capacity across Cochliobolus pathogens.</title>
        <authorList>
            <person name="Condon B.J."/>
            <person name="Leng Y."/>
            <person name="Wu D."/>
            <person name="Bushley K.E."/>
            <person name="Ohm R.A."/>
            <person name="Otillar R."/>
            <person name="Martin J."/>
            <person name="Schackwitz W."/>
            <person name="Grimwood J."/>
            <person name="MohdZainudin N."/>
            <person name="Xue C."/>
            <person name="Wang R."/>
            <person name="Manning V.A."/>
            <person name="Dhillon B."/>
            <person name="Tu Z.J."/>
            <person name="Steffenson B.J."/>
            <person name="Salamov A."/>
            <person name="Sun H."/>
            <person name="Lowry S."/>
            <person name="LaButti K."/>
            <person name="Han J."/>
            <person name="Copeland A."/>
            <person name="Lindquist E."/>
            <person name="Barry K."/>
            <person name="Schmutz J."/>
            <person name="Baker S.E."/>
            <person name="Ciuffetti L.M."/>
            <person name="Grigoriev I.V."/>
            <person name="Zhong S."/>
            <person name="Turgeon B.G."/>
        </authorList>
    </citation>
    <scope>NUCLEOTIDE SEQUENCE [LARGE SCALE GENOMIC DNA]</scope>
    <source>
        <strain evidence="6">28A</strain>
    </source>
</reference>
<evidence type="ECO:0000259" key="4">
    <source>
        <dbReference type="PROSITE" id="PS50075"/>
    </source>
</evidence>
<dbReference type="GO" id="GO:0016874">
    <property type="term" value="F:ligase activity"/>
    <property type="evidence" value="ECO:0007669"/>
    <property type="project" value="UniProtKB-KW"/>
</dbReference>
<dbReference type="Gene3D" id="1.10.1200.10">
    <property type="entry name" value="ACP-like"/>
    <property type="match status" value="2"/>
</dbReference>
<evidence type="ECO:0000256" key="2">
    <source>
        <dbReference type="ARBA" id="ARBA00022553"/>
    </source>
</evidence>
<dbReference type="InterPro" id="IPR042099">
    <property type="entry name" value="ANL_N_sf"/>
</dbReference>
<accession>R0K5Z8</accession>
<dbReference type="Pfam" id="PF00501">
    <property type="entry name" value="AMP-binding"/>
    <property type="match status" value="1"/>
</dbReference>
<evidence type="ECO:0000313" key="5">
    <source>
        <dbReference type="EMBL" id="EOA83737.1"/>
    </source>
</evidence>
<name>R0K5Z8_EXST2</name>
<protein>
    <recommendedName>
        <fullName evidence="4">Carrier domain-containing protein</fullName>
    </recommendedName>
</protein>
<dbReference type="Proteomes" id="UP000016935">
    <property type="component" value="Unassembled WGS sequence"/>
</dbReference>
<dbReference type="EMBL" id="KB908814">
    <property type="protein sequence ID" value="EOA83737.1"/>
    <property type="molecule type" value="Genomic_DNA"/>
</dbReference>
<gene>
    <name evidence="5" type="ORF">SETTUDRAFT_155102</name>
</gene>
<dbReference type="Gene3D" id="3.40.50.12780">
    <property type="entry name" value="N-terminal domain of ligase-like"/>
    <property type="match status" value="1"/>
</dbReference>
<dbReference type="GeneID" id="19397480"/>
<keyword evidence="1" id="KW-0596">Phosphopantetheine</keyword>
<keyword evidence="2" id="KW-0597">Phosphoprotein</keyword>
<dbReference type="AlphaFoldDB" id="R0K5Z8"/>
<dbReference type="GO" id="GO:0044550">
    <property type="term" value="P:secondary metabolite biosynthetic process"/>
    <property type="evidence" value="ECO:0007669"/>
    <property type="project" value="TreeGrafter"/>
</dbReference>
<dbReference type="InterPro" id="IPR045851">
    <property type="entry name" value="AMP-bd_C_sf"/>
</dbReference>
<dbReference type="InterPro" id="IPR036736">
    <property type="entry name" value="ACP-like_sf"/>
</dbReference>
<dbReference type="RefSeq" id="XP_008028245.1">
    <property type="nucleotide sequence ID" value="XM_008030054.1"/>
</dbReference>